<proteinExistence type="predicted"/>
<sequence length="83" mass="9072">MGRTGHRSEMGVRAYKRGNTDIACTVLKALDPPEPICPKKEPEEACGHLVDISNKMNVRVPEKLEAGGGSTCSYNNCTFISYQ</sequence>
<name>K1PI97_MAGGI</name>
<dbReference type="HOGENOM" id="CLU_2544809_0_0_1"/>
<organism evidence="1">
    <name type="scientific">Magallana gigas</name>
    <name type="common">Pacific oyster</name>
    <name type="synonym">Crassostrea gigas</name>
    <dbReference type="NCBI Taxonomy" id="29159"/>
    <lineage>
        <taxon>Eukaryota</taxon>
        <taxon>Metazoa</taxon>
        <taxon>Spiralia</taxon>
        <taxon>Lophotrochozoa</taxon>
        <taxon>Mollusca</taxon>
        <taxon>Bivalvia</taxon>
        <taxon>Autobranchia</taxon>
        <taxon>Pteriomorphia</taxon>
        <taxon>Ostreida</taxon>
        <taxon>Ostreoidea</taxon>
        <taxon>Ostreidae</taxon>
        <taxon>Magallana</taxon>
    </lineage>
</organism>
<gene>
    <name evidence="1" type="ORF">CGI_10004119</name>
</gene>
<reference evidence="1" key="1">
    <citation type="journal article" date="2012" name="Nature">
        <title>The oyster genome reveals stress adaptation and complexity of shell formation.</title>
        <authorList>
            <person name="Zhang G."/>
            <person name="Fang X."/>
            <person name="Guo X."/>
            <person name="Li L."/>
            <person name="Luo R."/>
            <person name="Xu F."/>
            <person name="Yang P."/>
            <person name="Zhang L."/>
            <person name="Wang X."/>
            <person name="Qi H."/>
            <person name="Xiong Z."/>
            <person name="Que H."/>
            <person name="Xie Y."/>
            <person name="Holland P.W."/>
            <person name="Paps J."/>
            <person name="Zhu Y."/>
            <person name="Wu F."/>
            <person name="Chen Y."/>
            <person name="Wang J."/>
            <person name="Peng C."/>
            <person name="Meng J."/>
            <person name="Yang L."/>
            <person name="Liu J."/>
            <person name="Wen B."/>
            <person name="Zhang N."/>
            <person name="Huang Z."/>
            <person name="Zhu Q."/>
            <person name="Feng Y."/>
            <person name="Mount A."/>
            <person name="Hedgecock D."/>
            <person name="Xu Z."/>
            <person name="Liu Y."/>
            <person name="Domazet-Loso T."/>
            <person name="Du Y."/>
            <person name="Sun X."/>
            <person name="Zhang S."/>
            <person name="Liu B."/>
            <person name="Cheng P."/>
            <person name="Jiang X."/>
            <person name="Li J."/>
            <person name="Fan D."/>
            <person name="Wang W."/>
            <person name="Fu W."/>
            <person name="Wang T."/>
            <person name="Wang B."/>
            <person name="Zhang J."/>
            <person name="Peng Z."/>
            <person name="Li Y."/>
            <person name="Li N."/>
            <person name="Wang J."/>
            <person name="Chen M."/>
            <person name="He Y."/>
            <person name="Tan F."/>
            <person name="Song X."/>
            <person name="Zheng Q."/>
            <person name="Huang R."/>
            <person name="Yang H."/>
            <person name="Du X."/>
            <person name="Chen L."/>
            <person name="Yang M."/>
            <person name="Gaffney P.M."/>
            <person name="Wang S."/>
            <person name="Luo L."/>
            <person name="She Z."/>
            <person name="Ming Y."/>
            <person name="Huang W."/>
            <person name="Zhang S."/>
            <person name="Huang B."/>
            <person name="Zhang Y."/>
            <person name="Qu T."/>
            <person name="Ni P."/>
            <person name="Miao G."/>
            <person name="Wang J."/>
            <person name="Wang Q."/>
            <person name="Steinberg C.E."/>
            <person name="Wang H."/>
            <person name="Li N."/>
            <person name="Qian L."/>
            <person name="Zhang G."/>
            <person name="Li Y."/>
            <person name="Yang H."/>
            <person name="Liu X."/>
            <person name="Wang J."/>
            <person name="Yin Y."/>
            <person name="Wang J."/>
        </authorList>
    </citation>
    <scope>NUCLEOTIDE SEQUENCE [LARGE SCALE GENOMIC DNA]</scope>
    <source>
        <strain evidence="1">05x7-T-G4-1.051#20</strain>
    </source>
</reference>
<accession>K1PI97</accession>
<dbReference type="AlphaFoldDB" id="K1PI97"/>
<evidence type="ECO:0000313" key="1">
    <source>
        <dbReference type="EMBL" id="EKC21303.1"/>
    </source>
</evidence>
<protein>
    <submittedName>
        <fullName evidence="1">Uncharacterized protein</fullName>
    </submittedName>
</protein>
<dbReference type="InParanoid" id="K1PI97"/>
<dbReference type="EMBL" id="JH816576">
    <property type="protein sequence ID" value="EKC21303.1"/>
    <property type="molecule type" value="Genomic_DNA"/>
</dbReference>